<dbReference type="Proteomes" id="UP000286510">
    <property type="component" value="Unassembled WGS sequence"/>
</dbReference>
<dbReference type="EMBL" id="QUTF01011818">
    <property type="protein sequence ID" value="RHZ26804.1"/>
    <property type="molecule type" value="Genomic_DNA"/>
</dbReference>
<evidence type="ECO:0000256" key="2">
    <source>
        <dbReference type="SAM" id="Phobius"/>
    </source>
</evidence>
<evidence type="ECO:0000256" key="1">
    <source>
        <dbReference type="SAM" id="MobiDB-lite"/>
    </source>
</evidence>
<organism evidence="3 4">
    <name type="scientific">Aphanomyces astaci</name>
    <name type="common">Crayfish plague agent</name>
    <dbReference type="NCBI Taxonomy" id="112090"/>
    <lineage>
        <taxon>Eukaryota</taxon>
        <taxon>Sar</taxon>
        <taxon>Stramenopiles</taxon>
        <taxon>Oomycota</taxon>
        <taxon>Saprolegniomycetes</taxon>
        <taxon>Saprolegniales</taxon>
        <taxon>Verrucalvaceae</taxon>
        <taxon>Aphanomyces</taxon>
    </lineage>
</organism>
<evidence type="ECO:0008006" key="5">
    <source>
        <dbReference type="Google" id="ProtNLM"/>
    </source>
</evidence>
<feature type="transmembrane region" description="Helical" evidence="2">
    <location>
        <begin position="540"/>
        <end position="564"/>
    </location>
</feature>
<reference evidence="3 4" key="1">
    <citation type="submission" date="2018-08" db="EMBL/GenBank/DDBJ databases">
        <title>Aphanomyces genome sequencing and annotation.</title>
        <authorList>
            <person name="Minardi D."/>
            <person name="Oidtmann B."/>
            <person name="Van Der Giezen M."/>
            <person name="Studholme D.J."/>
        </authorList>
    </citation>
    <scope>NUCLEOTIDE SEQUENCE [LARGE SCALE GENOMIC DNA]</scope>
    <source>
        <strain evidence="3 4">FDL457</strain>
    </source>
</reference>
<proteinExistence type="predicted"/>
<accession>A0A418FBD7</accession>
<keyword evidence="2" id="KW-1133">Transmembrane helix</keyword>
<feature type="transmembrane region" description="Helical" evidence="2">
    <location>
        <begin position="448"/>
        <end position="477"/>
    </location>
</feature>
<evidence type="ECO:0000313" key="3">
    <source>
        <dbReference type="EMBL" id="RHZ26804.1"/>
    </source>
</evidence>
<comment type="caution">
    <text evidence="3">The sequence shown here is derived from an EMBL/GenBank/DDBJ whole genome shotgun (WGS) entry which is preliminary data.</text>
</comment>
<sequence>MLTDITATIAAGKALYGYDAPEPGYTTYDCATIPRYLKMGIRNRTRQLHEIEKAVAARQRILYLEPDDSDPTEYHVVFGNCSSLGGYRTSDRLYADWHLLPLLQRILHGINHSTSIDLLQDDDHHHVPIITHVAVVDCAYGGRQFQDTSMLKAYLVDVNLTTMTSFALQTMNAVRESTRMEVQVGPVVVSSAQLSRFGLGAPDGTIVVGARVLDMFGLTYDGVSEYRTLVSFDFPYEPNTPFHDAISVADDESSRLNQWRWRVKSTNELIVLNGYSGMSSPPNEAMAGKKYAIPMYRGIHLNSTVQLYVGYYRGSKSSQTSFVRYVVAMDATPVRDFAIDNFQAQGHSKDSRTWMHVLGIVTVGLRIGFPVGVSHHMAAMSLWGPQFWLPDVCGIVKRQLRLRALLIFVTVFADRFWIVQEWALTAGYRRYDLEPMIGSDDVVLSDSLVTFLVLTDVIATAMHVAVVPIVPVLLFILCYTQREMLVQALTSDMEQDVASYMNDVYMRNLLTYSPTTMDIWTRYPLEAMDDPAMWFVMREYVWFFAACVVMAVGLALIKLVHVLVRSLSTTVTPSGRMPSTRDLEPCKVIDNKSNTLQFLAPFIPPRALGQWGVVSVPPTSADDDTMLGVAQYHNSEFQLDRSSIWTAGWVLVGRRHLVRIDDLPNLFVNGVMATSSIVKVYGCAVDEDNTKPNVHALPRPPRLFLNPRLVPLPPTTISLRHLRHLSVDVLWVREISVGDATPATVKHMKGKRKAPPPPGRAVPSHGGDLDRIDGDFLDNFCQHDSSSVRSSLFRFTQEAFQVDKTNACLAGWVMLDRKSLVFMADLPQVLVNMSSGAASVFKVYCCPVYTERNVRVMGPKLVVVSPWRLSWRCFWRLNVEMVWVKKQVGDLKYHWRQRSRPGLRKSTRRRQAELPNLT</sequence>
<gene>
    <name evidence="3" type="ORF">DYB26_007961</name>
</gene>
<feature type="region of interest" description="Disordered" evidence="1">
    <location>
        <begin position="743"/>
        <end position="765"/>
    </location>
</feature>
<dbReference type="VEuPathDB" id="FungiDB:H257_14938"/>
<keyword evidence="2" id="KW-0812">Transmembrane</keyword>
<dbReference type="AlphaFoldDB" id="A0A418FBD7"/>
<keyword evidence="2" id="KW-0472">Membrane</keyword>
<protein>
    <recommendedName>
        <fullName evidence="5">Transmembrane protein</fullName>
    </recommendedName>
</protein>
<name>A0A418FBD7_APHAT</name>
<evidence type="ECO:0000313" key="4">
    <source>
        <dbReference type="Proteomes" id="UP000286510"/>
    </source>
</evidence>